<dbReference type="OrthoDB" id="2427080at2759"/>
<dbReference type="AlphaFoldDB" id="A0A9N9FVY7"/>
<evidence type="ECO:0000256" key="1">
    <source>
        <dbReference type="SAM" id="MobiDB-lite"/>
    </source>
</evidence>
<keyword evidence="3" id="KW-1185">Reference proteome</keyword>
<gene>
    <name evidence="2" type="ORF">DERYTH_LOCUS5694</name>
</gene>
<protein>
    <submittedName>
        <fullName evidence="2">8099_t:CDS:1</fullName>
    </submittedName>
</protein>
<sequence>MEISTLRLRNRKRNSNNLHLNLCKSKSRNSSTVKSEANATTSNVSSNIISNEDEAENQHFSDDLQEDDPQEDGDSYFSDLQGFDKSDDQDDYQSDSNYSDQQVFDDSSDLFEEKDKFSDEIKAANFIFEKPASQLPQNLENIFSPYFANFTEMSLFTWVTKHSISTVAFQELVTVISNDQFNLLDMPRNVLKNSILFSKMYFGSGIEGEDRAEFWHGRIWAESLLFSDDTLNIIFPDILQYSMIPTQFRSAERYSKSQGRYLWLANEQYIIMPATRIRSQVKVWLIDQPRPEEQEYFVDEIVYYHNQSWKYIAKSSDPIDDLEFEDNEANDMIFCNDSHFVKIHTQKPWKNKEIRERGFGGWNFNTDNNSLHLDLYKAYCEEFNMFAALNTYKVAFFDYISYVVMEDNDDLLEHNGVNS</sequence>
<feature type="compositionally biased region" description="Low complexity" evidence="1">
    <location>
        <begin position="35"/>
        <end position="50"/>
    </location>
</feature>
<feature type="region of interest" description="Disordered" evidence="1">
    <location>
        <begin position="25"/>
        <end position="101"/>
    </location>
</feature>
<organism evidence="2 3">
    <name type="scientific">Dentiscutata erythropus</name>
    <dbReference type="NCBI Taxonomy" id="1348616"/>
    <lineage>
        <taxon>Eukaryota</taxon>
        <taxon>Fungi</taxon>
        <taxon>Fungi incertae sedis</taxon>
        <taxon>Mucoromycota</taxon>
        <taxon>Glomeromycotina</taxon>
        <taxon>Glomeromycetes</taxon>
        <taxon>Diversisporales</taxon>
        <taxon>Gigasporaceae</taxon>
        <taxon>Dentiscutata</taxon>
    </lineage>
</organism>
<dbReference type="EMBL" id="CAJVPY010002421">
    <property type="protein sequence ID" value="CAG8560101.1"/>
    <property type="molecule type" value="Genomic_DNA"/>
</dbReference>
<reference evidence="2" key="1">
    <citation type="submission" date="2021-06" db="EMBL/GenBank/DDBJ databases">
        <authorList>
            <person name="Kallberg Y."/>
            <person name="Tangrot J."/>
            <person name="Rosling A."/>
        </authorList>
    </citation>
    <scope>NUCLEOTIDE SEQUENCE</scope>
    <source>
        <strain evidence="2">MA453B</strain>
    </source>
</reference>
<name>A0A9N9FVY7_9GLOM</name>
<proteinExistence type="predicted"/>
<feature type="compositionally biased region" description="Acidic residues" evidence="1">
    <location>
        <begin position="63"/>
        <end position="74"/>
    </location>
</feature>
<evidence type="ECO:0000313" key="3">
    <source>
        <dbReference type="Proteomes" id="UP000789405"/>
    </source>
</evidence>
<comment type="caution">
    <text evidence="2">The sequence shown here is derived from an EMBL/GenBank/DDBJ whole genome shotgun (WGS) entry which is preliminary data.</text>
</comment>
<accession>A0A9N9FVY7</accession>
<dbReference type="Proteomes" id="UP000789405">
    <property type="component" value="Unassembled WGS sequence"/>
</dbReference>
<evidence type="ECO:0000313" key="2">
    <source>
        <dbReference type="EMBL" id="CAG8560101.1"/>
    </source>
</evidence>